<dbReference type="STRING" id="50990.A0A4Y7QHW9"/>
<feature type="region of interest" description="Disordered" evidence="13">
    <location>
        <begin position="581"/>
        <end position="608"/>
    </location>
</feature>
<dbReference type="GO" id="GO:0005634">
    <property type="term" value="C:nucleus"/>
    <property type="evidence" value="ECO:0007669"/>
    <property type="project" value="UniProtKB-SubCell"/>
</dbReference>
<feature type="compositionally biased region" description="Low complexity" evidence="13">
    <location>
        <begin position="595"/>
        <end position="604"/>
    </location>
</feature>
<dbReference type="Pfam" id="PF16579">
    <property type="entry name" value="AdenylateSensor"/>
    <property type="match status" value="1"/>
</dbReference>
<proteinExistence type="inferred from homology"/>
<dbReference type="Pfam" id="PF00069">
    <property type="entry name" value="Pkinase"/>
    <property type="match status" value="1"/>
</dbReference>
<dbReference type="InterPro" id="IPR011009">
    <property type="entry name" value="Kinase-like_dom_sf"/>
</dbReference>
<keyword evidence="9" id="KW-0539">Nucleus</keyword>
<dbReference type="InterPro" id="IPR028375">
    <property type="entry name" value="KA1/Ssp2_C"/>
</dbReference>
<dbReference type="PANTHER" id="PTHR24346:SF110">
    <property type="entry name" value="NON-SPECIFIC SERINE_THREONINE PROTEIN KINASE"/>
    <property type="match status" value="1"/>
</dbReference>
<evidence type="ECO:0000256" key="11">
    <source>
        <dbReference type="ARBA" id="ARBA00047899"/>
    </source>
</evidence>
<dbReference type="PROSITE" id="PS00108">
    <property type="entry name" value="PROTEIN_KINASE_ST"/>
    <property type="match status" value="1"/>
</dbReference>
<keyword evidence="16" id="KW-1185">Reference proteome</keyword>
<dbReference type="Proteomes" id="UP000294933">
    <property type="component" value="Unassembled WGS sequence"/>
</dbReference>
<dbReference type="PANTHER" id="PTHR24346">
    <property type="entry name" value="MAP/MICROTUBULE AFFINITY-REGULATING KINASE"/>
    <property type="match status" value="1"/>
</dbReference>
<evidence type="ECO:0000256" key="7">
    <source>
        <dbReference type="ARBA" id="ARBA00022777"/>
    </source>
</evidence>
<dbReference type="FunFam" id="3.30.200.20:FF:000042">
    <property type="entry name" value="Aurora kinase A"/>
    <property type="match status" value="1"/>
</dbReference>
<evidence type="ECO:0000259" key="14">
    <source>
        <dbReference type="PROSITE" id="PS50011"/>
    </source>
</evidence>
<evidence type="ECO:0000256" key="8">
    <source>
        <dbReference type="ARBA" id="ARBA00022840"/>
    </source>
</evidence>
<comment type="catalytic activity">
    <reaction evidence="11">
        <text>L-threonyl-[protein] + ATP = O-phospho-L-threonyl-[protein] + ADP + H(+)</text>
        <dbReference type="Rhea" id="RHEA:46608"/>
        <dbReference type="Rhea" id="RHEA-COMP:11060"/>
        <dbReference type="Rhea" id="RHEA-COMP:11605"/>
        <dbReference type="ChEBI" id="CHEBI:15378"/>
        <dbReference type="ChEBI" id="CHEBI:30013"/>
        <dbReference type="ChEBI" id="CHEBI:30616"/>
        <dbReference type="ChEBI" id="CHEBI:61977"/>
        <dbReference type="ChEBI" id="CHEBI:456216"/>
        <dbReference type="EC" id="2.7.11.1"/>
    </reaction>
</comment>
<dbReference type="EC" id="2.7.11.1" evidence="3"/>
<evidence type="ECO:0000256" key="13">
    <source>
        <dbReference type="SAM" id="MobiDB-lite"/>
    </source>
</evidence>
<keyword evidence="10" id="KW-0119">Carbohydrate metabolism</keyword>
<comment type="similarity">
    <text evidence="2">Belongs to the protein kinase superfamily. CAMK Ser/Thr protein kinase family. SNF1 subfamily.</text>
</comment>
<dbReference type="VEuPathDB" id="FungiDB:BD410DRAFT_819259"/>
<comment type="subcellular location">
    <subcellularLocation>
        <location evidence="1">Nucleus</location>
    </subcellularLocation>
</comment>
<dbReference type="GO" id="GO:0035556">
    <property type="term" value="P:intracellular signal transduction"/>
    <property type="evidence" value="ECO:0007669"/>
    <property type="project" value="TreeGrafter"/>
</dbReference>
<dbReference type="InterPro" id="IPR013896">
    <property type="entry name" value="SNF1_UBA"/>
</dbReference>
<sequence>MSDHPHVESHSPSKLGEYRVIGDIATGTYGNVKLGEHTITGQKVAMKYISKDMIGSTHTKARVQKEVQFMRTLQHPHIIKLYEAISTPTDIIIVLELAKLELFDYIVENGRLREPDARRFFQQIMAAIDYSHHRGIVHRDLKPENILLDDDFNIKITDFGLSNEVRDGAFLRTSCGSPNYAAPEVIKIDGLYDGKAADVWSCGVILFVLLAGRLPFDSEDTNVLFERIKRGHYQIPDYLSPEAKSLIAGMLHIDPTKRLTVSEVMTHPWFTPGLARYLTPLPPPPGPVLGTLSSLVAPPQELDFEVIEGLGRMEEDAVKELADRMEGVSIDEVWEALRREDGIQGNAVKVAYMLLRDKRRQGKDLSQFADQEREAQIAAMDPRNLLSPSALSPTGNLDTEENPFEVYEDGEGEDESNGVLGFSAQPTENNFAVLNSSLIGPQQHHLALFASAKRNNLPDPKEKKRTRWHFGIRSRSSPMEVMSALYASLKALGMEWKEKPNLGGLCEGSSEPNGRRAGERTTTNHPPRSINFDAAGDIYLIESRARYQDVVVLMNIKLYYVQNDNYLVDFHHVTSYRASTEPGAGKFDTDKPLSRSDSSSDTGSILPQDYHPKEEVLYSPYAFMDVATKLILELAGGSV</sequence>
<evidence type="ECO:0000313" key="15">
    <source>
        <dbReference type="EMBL" id="TDL26419.1"/>
    </source>
</evidence>
<dbReference type="AlphaFoldDB" id="A0A4Y7QHW9"/>
<evidence type="ECO:0000256" key="4">
    <source>
        <dbReference type="ARBA" id="ARBA00022527"/>
    </source>
</evidence>
<dbReference type="GO" id="GO:0005524">
    <property type="term" value="F:ATP binding"/>
    <property type="evidence" value="ECO:0007669"/>
    <property type="project" value="UniProtKB-KW"/>
</dbReference>
<keyword evidence="4" id="KW-0723">Serine/threonine-protein kinase</keyword>
<evidence type="ECO:0000256" key="5">
    <source>
        <dbReference type="ARBA" id="ARBA00022679"/>
    </source>
</evidence>
<dbReference type="CDD" id="cd14334">
    <property type="entry name" value="UBA_SNF1_fungi"/>
    <property type="match status" value="1"/>
</dbReference>
<keyword evidence="7" id="KW-0418">Kinase</keyword>
<evidence type="ECO:0000256" key="6">
    <source>
        <dbReference type="ARBA" id="ARBA00022741"/>
    </source>
</evidence>
<dbReference type="GO" id="GO:0004674">
    <property type="term" value="F:protein serine/threonine kinase activity"/>
    <property type="evidence" value="ECO:0007669"/>
    <property type="project" value="UniProtKB-KW"/>
</dbReference>
<protein>
    <recommendedName>
        <fullName evidence="3">non-specific serine/threonine protein kinase</fullName>
        <ecNumber evidence="3">2.7.11.1</ecNumber>
    </recommendedName>
</protein>
<dbReference type="CDD" id="cd14003">
    <property type="entry name" value="STKc_AMPK-like"/>
    <property type="match status" value="1"/>
</dbReference>
<evidence type="ECO:0000256" key="2">
    <source>
        <dbReference type="ARBA" id="ARBA00006234"/>
    </source>
</evidence>
<reference evidence="15 16" key="1">
    <citation type="submission" date="2018-06" db="EMBL/GenBank/DDBJ databases">
        <title>A transcriptomic atlas of mushroom development highlights an independent origin of complex multicellularity.</title>
        <authorList>
            <consortium name="DOE Joint Genome Institute"/>
            <person name="Krizsan K."/>
            <person name="Almasi E."/>
            <person name="Merenyi Z."/>
            <person name="Sahu N."/>
            <person name="Viragh M."/>
            <person name="Koszo T."/>
            <person name="Mondo S."/>
            <person name="Kiss B."/>
            <person name="Balint B."/>
            <person name="Kues U."/>
            <person name="Barry K."/>
            <person name="Hegedus J.C."/>
            <person name="Henrissat B."/>
            <person name="Johnson J."/>
            <person name="Lipzen A."/>
            <person name="Ohm R."/>
            <person name="Nagy I."/>
            <person name="Pangilinan J."/>
            <person name="Yan J."/>
            <person name="Xiong Y."/>
            <person name="Grigoriev I.V."/>
            <person name="Hibbett D.S."/>
            <person name="Nagy L.G."/>
        </authorList>
    </citation>
    <scope>NUCLEOTIDE SEQUENCE [LARGE SCALE GENOMIC DNA]</scope>
    <source>
        <strain evidence="15 16">SZMC22713</strain>
    </source>
</reference>
<dbReference type="Gene3D" id="1.10.510.10">
    <property type="entry name" value="Transferase(Phosphotransferase) domain 1"/>
    <property type="match status" value="1"/>
</dbReference>
<feature type="region of interest" description="Disordered" evidence="13">
    <location>
        <begin position="503"/>
        <end position="528"/>
    </location>
</feature>
<dbReference type="EMBL" id="ML170161">
    <property type="protein sequence ID" value="TDL26419.1"/>
    <property type="molecule type" value="Genomic_DNA"/>
</dbReference>
<evidence type="ECO:0000256" key="10">
    <source>
        <dbReference type="ARBA" id="ARBA00023277"/>
    </source>
</evidence>
<name>A0A4Y7QHW9_9AGAM</name>
<dbReference type="CDD" id="cd12122">
    <property type="entry name" value="AMPKA_C"/>
    <property type="match status" value="1"/>
</dbReference>
<dbReference type="Gene3D" id="3.30.310.80">
    <property type="entry name" value="Kinase associated domain 1, KA1"/>
    <property type="match status" value="1"/>
</dbReference>
<dbReference type="FunFam" id="1.10.510.10:FF:000571">
    <property type="entry name" value="Maternal embryonic leucine zipper kinase"/>
    <property type="match status" value="1"/>
</dbReference>
<dbReference type="Pfam" id="PF08587">
    <property type="entry name" value="UBA_2"/>
    <property type="match status" value="1"/>
</dbReference>
<evidence type="ECO:0000256" key="1">
    <source>
        <dbReference type="ARBA" id="ARBA00004123"/>
    </source>
</evidence>
<dbReference type="GO" id="GO:0106310">
    <property type="term" value="F:protein serine kinase activity"/>
    <property type="evidence" value="ECO:0007669"/>
    <property type="project" value="RHEA"/>
</dbReference>
<evidence type="ECO:0000313" key="16">
    <source>
        <dbReference type="Proteomes" id="UP000294933"/>
    </source>
</evidence>
<feature type="domain" description="Protein kinase" evidence="14">
    <location>
        <begin position="18"/>
        <end position="270"/>
    </location>
</feature>
<organism evidence="15 16">
    <name type="scientific">Rickenella mellea</name>
    <dbReference type="NCBI Taxonomy" id="50990"/>
    <lineage>
        <taxon>Eukaryota</taxon>
        <taxon>Fungi</taxon>
        <taxon>Dikarya</taxon>
        <taxon>Basidiomycota</taxon>
        <taxon>Agaricomycotina</taxon>
        <taxon>Agaricomycetes</taxon>
        <taxon>Hymenochaetales</taxon>
        <taxon>Rickenellaceae</taxon>
        <taxon>Rickenella</taxon>
    </lineage>
</organism>
<dbReference type="SUPFAM" id="SSF103243">
    <property type="entry name" value="KA1-like"/>
    <property type="match status" value="1"/>
</dbReference>
<gene>
    <name evidence="15" type="ORF">BD410DRAFT_819259</name>
</gene>
<evidence type="ECO:0000256" key="3">
    <source>
        <dbReference type="ARBA" id="ARBA00012513"/>
    </source>
</evidence>
<dbReference type="GO" id="GO:0005737">
    <property type="term" value="C:cytoplasm"/>
    <property type="evidence" value="ECO:0007669"/>
    <property type="project" value="TreeGrafter"/>
</dbReference>
<comment type="catalytic activity">
    <reaction evidence="12">
        <text>L-seryl-[protein] + ATP = O-phospho-L-seryl-[protein] + ADP + H(+)</text>
        <dbReference type="Rhea" id="RHEA:17989"/>
        <dbReference type="Rhea" id="RHEA-COMP:9863"/>
        <dbReference type="Rhea" id="RHEA-COMP:11604"/>
        <dbReference type="ChEBI" id="CHEBI:15378"/>
        <dbReference type="ChEBI" id="CHEBI:29999"/>
        <dbReference type="ChEBI" id="CHEBI:30616"/>
        <dbReference type="ChEBI" id="CHEBI:83421"/>
        <dbReference type="ChEBI" id="CHEBI:456216"/>
        <dbReference type="EC" id="2.7.11.1"/>
    </reaction>
</comment>
<accession>A0A4Y7QHW9</accession>
<dbReference type="InterPro" id="IPR032270">
    <property type="entry name" value="AMPK_C"/>
</dbReference>
<keyword evidence="8" id="KW-0067">ATP-binding</keyword>
<dbReference type="PROSITE" id="PS50011">
    <property type="entry name" value="PROTEIN_KINASE_DOM"/>
    <property type="match status" value="1"/>
</dbReference>
<keyword evidence="5" id="KW-0808">Transferase</keyword>
<dbReference type="InterPro" id="IPR000719">
    <property type="entry name" value="Prot_kinase_dom"/>
</dbReference>
<evidence type="ECO:0000256" key="12">
    <source>
        <dbReference type="ARBA" id="ARBA00048679"/>
    </source>
</evidence>
<dbReference type="InterPro" id="IPR008271">
    <property type="entry name" value="Ser/Thr_kinase_AS"/>
</dbReference>
<evidence type="ECO:0000256" key="9">
    <source>
        <dbReference type="ARBA" id="ARBA00023242"/>
    </source>
</evidence>
<dbReference type="SMART" id="SM00220">
    <property type="entry name" value="S_TKc"/>
    <property type="match status" value="1"/>
</dbReference>
<dbReference type="SUPFAM" id="SSF56112">
    <property type="entry name" value="Protein kinase-like (PK-like)"/>
    <property type="match status" value="1"/>
</dbReference>
<dbReference type="OrthoDB" id="193931at2759"/>
<keyword evidence="6" id="KW-0547">Nucleotide-binding</keyword>